<name>A0A2T6BE51_9RHOB</name>
<evidence type="ECO:0000313" key="2">
    <source>
        <dbReference type="EMBL" id="PTX54342.1"/>
    </source>
</evidence>
<comment type="caution">
    <text evidence="2">The sequence shown here is derived from an EMBL/GenBank/DDBJ whole genome shotgun (WGS) entry which is preliminary data.</text>
</comment>
<gene>
    <name evidence="2" type="ORF">C8N43_3156</name>
</gene>
<dbReference type="EMBL" id="QBKS01000002">
    <property type="protein sequence ID" value="PTX54342.1"/>
    <property type="molecule type" value="Genomic_DNA"/>
</dbReference>
<feature type="domain" description="General stress protein FMN-binding split barrel" evidence="1">
    <location>
        <begin position="12"/>
        <end position="157"/>
    </location>
</feature>
<dbReference type="PANTHER" id="PTHR34818">
    <property type="entry name" value="PROTEIN BLI-3"/>
    <property type="match status" value="1"/>
</dbReference>
<sequence length="170" mass="18695">MADTDRTLSEPATQLFDRLDDLRAGMLGIEGSGQHMQPMSHYVDREGQTLYFITSAQTDLFKAIGNAGNTAHFTVQSTSQDYYACMSGPITQSMDEAKLDEIWSAMAAAWFEEGRQDPDVVLLQMPLREAAVWASSKNPFVFGLEILKGNRDGETADVGEHQVINFPAAA</sequence>
<dbReference type="AlphaFoldDB" id="A0A2T6BE51"/>
<dbReference type="OrthoDB" id="1432662at2"/>
<accession>A0A2T6BE51</accession>
<dbReference type="PANTHER" id="PTHR34818:SF1">
    <property type="entry name" value="PROTEIN BLI-3"/>
    <property type="match status" value="1"/>
</dbReference>
<dbReference type="InterPro" id="IPR012349">
    <property type="entry name" value="Split_barrel_FMN-bd"/>
</dbReference>
<evidence type="ECO:0000313" key="3">
    <source>
        <dbReference type="Proteomes" id="UP000243978"/>
    </source>
</evidence>
<dbReference type="InterPro" id="IPR052917">
    <property type="entry name" value="Stress-Dev_Protein"/>
</dbReference>
<dbReference type="Pfam" id="PF16242">
    <property type="entry name" value="Pyrid_ox_like"/>
    <property type="match status" value="1"/>
</dbReference>
<reference evidence="2 3" key="1">
    <citation type="submission" date="2018-04" db="EMBL/GenBank/DDBJ databases">
        <title>Genomic Encyclopedia of Archaeal and Bacterial Type Strains, Phase II (KMG-II): from individual species to whole genera.</title>
        <authorList>
            <person name="Goeker M."/>
        </authorList>
    </citation>
    <scope>NUCLEOTIDE SEQUENCE [LARGE SCALE GENOMIC DNA]</scope>
    <source>
        <strain evidence="2 3">DSM 100977</strain>
    </source>
</reference>
<keyword evidence="3" id="KW-1185">Reference proteome</keyword>
<dbReference type="Proteomes" id="UP000243978">
    <property type="component" value="Unassembled WGS sequence"/>
</dbReference>
<dbReference type="InterPro" id="IPR038725">
    <property type="entry name" value="YdaG_split_barrel_FMN-bd"/>
</dbReference>
<protein>
    <submittedName>
        <fullName evidence="2">General stress protein 26</fullName>
    </submittedName>
</protein>
<dbReference type="RefSeq" id="WP_107846689.1">
    <property type="nucleotide sequence ID" value="NZ_QBKS01000002.1"/>
</dbReference>
<dbReference type="SUPFAM" id="SSF50475">
    <property type="entry name" value="FMN-binding split barrel"/>
    <property type="match status" value="1"/>
</dbReference>
<dbReference type="Gene3D" id="2.30.110.10">
    <property type="entry name" value="Electron Transport, Fmn-binding Protein, Chain A"/>
    <property type="match status" value="1"/>
</dbReference>
<organism evidence="2 3">
    <name type="scientific">Litoreibacter ponti</name>
    <dbReference type="NCBI Taxonomy" id="1510457"/>
    <lineage>
        <taxon>Bacteria</taxon>
        <taxon>Pseudomonadati</taxon>
        <taxon>Pseudomonadota</taxon>
        <taxon>Alphaproteobacteria</taxon>
        <taxon>Rhodobacterales</taxon>
        <taxon>Roseobacteraceae</taxon>
        <taxon>Litoreibacter</taxon>
    </lineage>
</organism>
<proteinExistence type="predicted"/>
<evidence type="ECO:0000259" key="1">
    <source>
        <dbReference type="Pfam" id="PF16242"/>
    </source>
</evidence>